<name>M3CXB1_SPHMS</name>
<proteinExistence type="predicted"/>
<dbReference type="AlphaFoldDB" id="M3CXB1"/>
<dbReference type="Pfam" id="PF00856">
    <property type="entry name" value="SET"/>
    <property type="match status" value="1"/>
</dbReference>
<dbReference type="STRING" id="692275.M3CXB1"/>
<gene>
    <name evidence="3" type="ORF">SEPMUDRAFT_144960</name>
</gene>
<keyword evidence="4" id="KW-1185">Reference proteome</keyword>
<dbReference type="Proteomes" id="UP000016931">
    <property type="component" value="Unassembled WGS sequence"/>
</dbReference>
<protein>
    <recommendedName>
        <fullName evidence="2">SET domain-containing protein</fullName>
    </recommendedName>
</protein>
<dbReference type="Gene3D" id="2.170.270.10">
    <property type="entry name" value="SET domain"/>
    <property type="match status" value="1"/>
</dbReference>
<dbReference type="InterPro" id="IPR001214">
    <property type="entry name" value="SET_dom"/>
</dbReference>
<evidence type="ECO:0000256" key="1">
    <source>
        <dbReference type="SAM" id="MobiDB-lite"/>
    </source>
</evidence>
<evidence type="ECO:0000313" key="3">
    <source>
        <dbReference type="EMBL" id="EMF08306.1"/>
    </source>
</evidence>
<dbReference type="PROSITE" id="PS50280">
    <property type="entry name" value="SET"/>
    <property type="match status" value="1"/>
</dbReference>
<dbReference type="SUPFAM" id="SSF82199">
    <property type="entry name" value="SET domain"/>
    <property type="match status" value="1"/>
</dbReference>
<dbReference type="OrthoDB" id="3180714at2759"/>
<organism evidence="3 4">
    <name type="scientific">Sphaerulina musiva (strain SO2202)</name>
    <name type="common">Poplar stem canker fungus</name>
    <name type="synonym">Septoria musiva</name>
    <dbReference type="NCBI Taxonomy" id="692275"/>
    <lineage>
        <taxon>Eukaryota</taxon>
        <taxon>Fungi</taxon>
        <taxon>Dikarya</taxon>
        <taxon>Ascomycota</taxon>
        <taxon>Pezizomycotina</taxon>
        <taxon>Dothideomycetes</taxon>
        <taxon>Dothideomycetidae</taxon>
        <taxon>Mycosphaerellales</taxon>
        <taxon>Mycosphaerellaceae</taxon>
        <taxon>Sphaerulina</taxon>
    </lineage>
</organism>
<dbReference type="eggNOG" id="ENOG502S3RW">
    <property type="taxonomic scope" value="Eukaryota"/>
</dbReference>
<accession>M3CXB1</accession>
<dbReference type="GeneID" id="27900224"/>
<reference evidence="3 4" key="1">
    <citation type="journal article" date="2012" name="PLoS Pathog.">
        <title>Diverse lifestyles and strategies of plant pathogenesis encoded in the genomes of eighteen Dothideomycetes fungi.</title>
        <authorList>
            <person name="Ohm R.A."/>
            <person name="Feau N."/>
            <person name="Henrissat B."/>
            <person name="Schoch C.L."/>
            <person name="Horwitz B.A."/>
            <person name="Barry K.W."/>
            <person name="Condon B.J."/>
            <person name="Copeland A.C."/>
            <person name="Dhillon B."/>
            <person name="Glaser F."/>
            <person name="Hesse C.N."/>
            <person name="Kosti I."/>
            <person name="LaButti K."/>
            <person name="Lindquist E.A."/>
            <person name="Lucas S."/>
            <person name="Salamov A.A."/>
            <person name="Bradshaw R.E."/>
            <person name="Ciuffetti L."/>
            <person name="Hamelin R.C."/>
            <person name="Kema G.H.J."/>
            <person name="Lawrence C."/>
            <person name="Scott J.A."/>
            <person name="Spatafora J.W."/>
            <person name="Turgeon B.G."/>
            <person name="de Wit P.J.G.M."/>
            <person name="Zhong S."/>
            <person name="Goodwin S.B."/>
            <person name="Grigoriev I.V."/>
        </authorList>
    </citation>
    <scope>NUCLEOTIDE SEQUENCE [LARGE SCALE GENOMIC DNA]</scope>
    <source>
        <strain evidence="3 4">SO2202</strain>
    </source>
</reference>
<sequence>MSPQKDDNHDHNNNIEKEQDTIHLQRFPHLYLALNTPKGRAVYPSSRIPRGTIIDTSPVLILSRQENTTHIAQTQLYHYTYNWPSTTTTNGQSSRGIPQQAVVLGLGSMFNHSTQNQNVGWKRDLERQVIVYTALKDIEVGEELSK</sequence>
<evidence type="ECO:0000313" key="4">
    <source>
        <dbReference type="Proteomes" id="UP000016931"/>
    </source>
</evidence>
<dbReference type="InterPro" id="IPR046341">
    <property type="entry name" value="SET_dom_sf"/>
</dbReference>
<feature type="domain" description="SET" evidence="2">
    <location>
        <begin position="28"/>
        <end position="146"/>
    </location>
</feature>
<feature type="region of interest" description="Disordered" evidence="1">
    <location>
        <begin position="1"/>
        <end position="20"/>
    </location>
</feature>
<evidence type="ECO:0000259" key="2">
    <source>
        <dbReference type="PROSITE" id="PS50280"/>
    </source>
</evidence>
<dbReference type="RefSeq" id="XP_016756427.1">
    <property type="nucleotide sequence ID" value="XM_016903087.1"/>
</dbReference>
<dbReference type="HOGENOM" id="CLU_124044_0_0_1"/>
<dbReference type="EMBL" id="KB456271">
    <property type="protein sequence ID" value="EMF08306.1"/>
    <property type="molecule type" value="Genomic_DNA"/>
</dbReference>